<evidence type="ECO:0000313" key="13">
    <source>
        <dbReference type="EMBL" id="EFD92304.1"/>
    </source>
</evidence>
<dbReference type="InterPro" id="IPR012337">
    <property type="entry name" value="RNaseH-like_sf"/>
</dbReference>
<gene>
    <name evidence="13" type="ORF">BJBARM5_0976</name>
</gene>
<evidence type="ECO:0000256" key="8">
    <source>
        <dbReference type="ARBA" id="ARBA00022759"/>
    </source>
</evidence>
<dbReference type="GO" id="GO:0006298">
    <property type="term" value="P:mismatch repair"/>
    <property type="evidence" value="ECO:0007669"/>
    <property type="project" value="TreeGrafter"/>
</dbReference>
<evidence type="ECO:0000256" key="10">
    <source>
        <dbReference type="PROSITE-ProRule" id="PRU01319"/>
    </source>
</evidence>
<dbReference type="GO" id="GO:0043137">
    <property type="term" value="P:DNA replication, removal of RNA primer"/>
    <property type="evidence" value="ECO:0007669"/>
    <property type="project" value="TreeGrafter"/>
</dbReference>
<comment type="cofactor">
    <cofactor evidence="2">
        <name>Mg(2+)</name>
        <dbReference type="ChEBI" id="CHEBI:18420"/>
    </cofactor>
</comment>
<dbReference type="PROSITE" id="PS51975">
    <property type="entry name" value="RNASE_H_2"/>
    <property type="match status" value="1"/>
</dbReference>
<dbReference type="InterPro" id="IPR023160">
    <property type="entry name" value="RNase_HII_hlx-loop-hlx_cap_dom"/>
</dbReference>
<dbReference type="Proteomes" id="UP000009376">
    <property type="component" value="Unassembled WGS sequence"/>
</dbReference>
<comment type="similarity">
    <text evidence="11">Belongs to the RNase HII family.</text>
</comment>
<proteinExistence type="inferred from homology"/>
<keyword evidence="6 10" id="KW-0540">Nuclease</keyword>
<organism evidence="13 14">
    <name type="scientific">Candidatus Parvarchaeum acidophilus ARMAN-5</name>
    <dbReference type="NCBI Taxonomy" id="662762"/>
    <lineage>
        <taxon>Archaea</taxon>
        <taxon>Candidatus Parvarchaeota</taxon>
        <taxon>Candidatus Parvarchaeum</taxon>
    </lineage>
</organism>
<feature type="binding site" evidence="10">
    <location>
        <position position="106"/>
    </location>
    <ligand>
        <name>a divalent metal cation</name>
        <dbReference type="ChEBI" id="CHEBI:60240"/>
    </ligand>
</feature>
<dbReference type="PANTHER" id="PTHR10954">
    <property type="entry name" value="RIBONUCLEASE H2 SUBUNIT A"/>
    <property type="match status" value="1"/>
</dbReference>
<evidence type="ECO:0000313" key="14">
    <source>
        <dbReference type="Proteomes" id="UP000009376"/>
    </source>
</evidence>
<dbReference type="AlphaFoldDB" id="D6GWV0"/>
<dbReference type="Gene3D" id="3.30.420.10">
    <property type="entry name" value="Ribonuclease H-like superfamily/Ribonuclease H"/>
    <property type="match status" value="1"/>
</dbReference>
<feature type="binding site" evidence="10">
    <location>
        <position position="7"/>
    </location>
    <ligand>
        <name>a divalent metal cation</name>
        <dbReference type="ChEBI" id="CHEBI:60240"/>
    </ligand>
</feature>
<dbReference type="InterPro" id="IPR004649">
    <property type="entry name" value="RNase_H2_suA"/>
</dbReference>
<feature type="domain" description="RNase H type-2" evidence="12">
    <location>
        <begin position="1"/>
        <end position="215"/>
    </location>
</feature>
<accession>D6GWV0</accession>
<evidence type="ECO:0000256" key="9">
    <source>
        <dbReference type="ARBA" id="ARBA00022801"/>
    </source>
</evidence>
<dbReference type="CDD" id="cd07180">
    <property type="entry name" value="RNase_HII_archaea_like"/>
    <property type="match status" value="1"/>
</dbReference>
<comment type="subcellular location">
    <subcellularLocation>
        <location evidence="4">Cytoplasm</location>
    </subcellularLocation>
</comment>
<evidence type="ECO:0000256" key="1">
    <source>
        <dbReference type="ARBA" id="ARBA00000077"/>
    </source>
</evidence>
<dbReference type="GO" id="GO:0005737">
    <property type="term" value="C:cytoplasm"/>
    <property type="evidence" value="ECO:0007669"/>
    <property type="project" value="UniProtKB-SubCell"/>
</dbReference>
<dbReference type="GO" id="GO:0032299">
    <property type="term" value="C:ribonuclease H2 complex"/>
    <property type="evidence" value="ECO:0007669"/>
    <property type="project" value="TreeGrafter"/>
</dbReference>
<dbReference type="Gene3D" id="1.10.10.460">
    <property type="entry name" value="Ribonuclease hii. Domain 2"/>
    <property type="match status" value="1"/>
</dbReference>
<evidence type="ECO:0000256" key="11">
    <source>
        <dbReference type="RuleBase" id="RU003515"/>
    </source>
</evidence>
<dbReference type="EMBL" id="GG745610">
    <property type="protein sequence ID" value="EFD92304.1"/>
    <property type="molecule type" value="Genomic_DNA"/>
</dbReference>
<evidence type="ECO:0000256" key="4">
    <source>
        <dbReference type="ARBA" id="ARBA00004496"/>
    </source>
</evidence>
<evidence type="ECO:0000256" key="2">
    <source>
        <dbReference type="ARBA" id="ARBA00001946"/>
    </source>
</evidence>
<reference evidence="13 14" key="1">
    <citation type="journal article" date="2010" name="Proc. Natl. Acad. Sci. U.S.A.">
        <title>Enigmatic, ultrasmall, uncultivated Archaea.</title>
        <authorList>
            <person name="Baker B.J."/>
            <person name="Comolli L.R."/>
            <person name="Dick G.J."/>
            <person name="Hauser L.J."/>
            <person name="Hyatt D."/>
            <person name="Dill B.D."/>
            <person name="Land M.L."/>
            <person name="Verberkmoes N.C."/>
            <person name="Hettich R.L."/>
            <person name="Banfield J.F."/>
        </authorList>
    </citation>
    <scope>NUCLEOTIDE SEQUENCE [LARGE SCALE GENOMIC DNA]</scope>
</reference>
<comment type="function">
    <text evidence="3 11">Endonuclease that specifically degrades the RNA of RNA-DNA hybrids.</text>
</comment>
<evidence type="ECO:0000256" key="3">
    <source>
        <dbReference type="ARBA" id="ARBA00004065"/>
    </source>
</evidence>
<dbReference type="PANTHER" id="PTHR10954:SF23">
    <property type="entry name" value="RIBONUCLEASE"/>
    <property type="match status" value="1"/>
</dbReference>
<dbReference type="EC" id="3.1.26.4" evidence="11"/>
<evidence type="ECO:0000256" key="7">
    <source>
        <dbReference type="ARBA" id="ARBA00022723"/>
    </source>
</evidence>
<evidence type="ECO:0000256" key="5">
    <source>
        <dbReference type="ARBA" id="ARBA00022490"/>
    </source>
</evidence>
<protein>
    <recommendedName>
        <fullName evidence="11">Ribonuclease</fullName>
        <ecNumber evidence="11">3.1.26.4</ecNumber>
    </recommendedName>
</protein>
<dbReference type="NCBIfam" id="TIGR00729">
    <property type="entry name" value="ribonuclease HII"/>
    <property type="match status" value="1"/>
</dbReference>
<feature type="binding site" evidence="10">
    <location>
        <position position="8"/>
    </location>
    <ligand>
        <name>a divalent metal cation</name>
        <dbReference type="ChEBI" id="CHEBI:60240"/>
    </ligand>
</feature>
<dbReference type="GO" id="GO:0003723">
    <property type="term" value="F:RNA binding"/>
    <property type="evidence" value="ECO:0007669"/>
    <property type="project" value="UniProtKB-UniRule"/>
</dbReference>
<keyword evidence="7 10" id="KW-0479">Metal-binding</keyword>
<dbReference type="GO" id="GO:0004523">
    <property type="term" value="F:RNA-DNA hybrid ribonuclease activity"/>
    <property type="evidence" value="ECO:0007669"/>
    <property type="project" value="UniProtKB-UniRule"/>
</dbReference>
<comment type="cofactor">
    <cofactor evidence="10">
        <name>Mn(2+)</name>
        <dbReference type="ChEBI" id="CHEBI:29035"/>
    </cofactor>
    <cofactor evidence="10">
        <name>Mg(2+)</name>
        <dbReference type="ChEBI" id="CHEBI:18420"/>
    </cofactor>
    <text evidence="10">Manganese or magnesium. Binds 1 divalent metal ion per monomer in the absence of substrate. May bind a second metal ion after substrate binding.</text>
</comment>
<dbReference type="Pfam" id="PF01351">
    <property type="entry name" value="RNase_HII"/>
    <property type="match status" value="1"/>
</dbReference>
<sequence>MITIGIDEAGRGPVIGPMIIAGVGINEDISNEFKSIGVKDSKLLSIKRIYLLEREIKKSTQNYKTIKISSEEIDNRFEKGKNLNYLELDSMAVIANDLSGEKVIIDSPSSNTKKIKEYLQNLIKRKIIIAENYADRNHVEVSAASILAKSEREREVDKIKKIFGYDFGSGYPSDPKTVEFLKIIKENGKIDESPYKELIRKSWSTLQSSKDKNLDSFI</sequence>
<evidence type="ECO:0000256" key="6">
    <source>
        <dbReference type="ARBA" id="ARBA00022722"/>
    </source>
</evidence>
<keyword evidence="5" id="KW-0963">Cytoplasm</keyword>
<keyword evidence="9 10" id="KW-0378">Hydrolase</keyword>
<dbReference type="SUPFAM" id="SSF53098">
    <property type="entry name" value="Ribonuclease H-like"/>
    <property type="match status" value="1"/>
</dbReference>
<evidence type="ECO:0000259" key="12">
    <source>
        <dbReference type="PROSITE" id="PS51975"/>
    </source>
</evidence>
<dbReference type="InterPro" id="IPR024567">
    <property type="entry name" value="RNase_HII/HIII_dom"/>
</dbReference>
<dbReference type="GO" id="GO:0046872">
    <property type="term" value="F:metal ion binding"/>
    <property type="evidence" value="ECO:0007669"/>
    <property type="project" value="UniProtKB-KW"/>
</dbReference>
<dbReference type="InterPro" id="IPR036397">
    <property type="entry name" value="RNaseH_sf"/>
</dbReference>
<name>D6GWV0_PARA5</name>
<comment type="catalytic activity">
    <reaction evidence="1 10 11">
        <text>Endonucleolytic cleavage to 5'-phosphomonoester.</text>
        <dbReference type="EC" id="3.1.26.4"/>
    </reaction>
</comment>
<dbReference type="InterPro" id="IPR001352">
    <property type="entry name" value="RNase_HII/HIII"/>
</dbReference>
<keyword evidence="8 10" id="KW-0255">Endonuclease</keyword>